<name>A0A381ZDM7_9ZZZZ</name>
<protein>
    <submittedName>
        <fullName evidence="1">Uncharacterized protein</fullName>
    </submittedName>
</protein>
<evidence type="ECO:0000313" key="1">
    <source>
        <dbReference type="EMBL" id="SVA87356.1"/>
    </source>
</evidence>
<reference evidence="1" key="1">
    <citation type="submission" date="2018-05" db="EMBL/GenBank/DDBJ databases">
        <authorList>
            <person name="Lanie J.A."/>
            <person name="Ng W.-L."/>
            <person name="Kazmierczak K.M."/>
            <person name="Andrzejewski T.M."/>
            <person name="Davidsen T.M."/>
            <person name="Wayne K.J."/>
            <person name="Tettelin H."/>
            <person name="Glass J.I."/>
            <person name="Rusch D."/>
            <person name="Podicherti R."/>
            <person name="Tsui H.-C.T."/>
            <person name="Winkler M.E."/>
        </authorList>
    </citation>
    <scope>NUCLEOTIDE SEQUENCE</scope>
</reference>
<dbReference type="AlphaFoldDB" id="A0A381ZDM7"/>
<accession>A0A381ZDM7</accession>
<sequence>MINPNASSCHSAASPGFLTTVLTGYKEATAAYLGVGNGERCTTILSTPTQFLTRARGIPEPSIVCSKPAKVCFLATGTLAGLLS</sequence>
<organism evidence="1">
    <name type="scientific">marine metagenome</name>
    <dbReference type="NCBI Taxonomy" id="408172"/>
    <lineage>
        <taxon>unclassified sequences</taxon>
        <taxon>metagenomes</taxon>
        <taxon>ecological metagenomes</taxon>
    </lineage>
</organism>
<dbReference type="EMBL" id="UINC01020913">
    <property type="protein sequence ID" value="SVA87356.1"/>
    <property type="molecule type" value="Genomic_DNA"/>
</dbReference>
<gene>
    <name evidence="1" type="ORF">METZ01_LOCUS140210</name>
</gene>
<proteinExistence type="predicted"/>